<keyword evidence="1" id="KW-1133">Transmembrane helix</keyword>
<dbReference type="EMBL" id="KI926489">
    <property type="protein sequence ID" value="ETW35126.1"/>
    <property type="molecule type" value="Genomic_DNA"/>
</dbReference>
<reference evidence="2 3" key="2">
    <citation type="submission" date="2013-02" db="EMBL/GenBank/DDBJ databases">
        <title>The Genome Sequence of Plasmodium falciparum Tanzania (2000708).</title>
        <authorList>
            <consortium name="The Broad Institute Genome Sequencing Platform"/>
            <consortium name="The Broad Institute Genome Sequencing Center for Infectious Disease"/>
            <person name="Neafsey D."/>
            <person name="Cheeseman I."/>
            <person name="Volkman S."/>
            <person name="Adams J."/>
            <person name="Walker B."/>
            <person name="Young S.K."/>
            <person name="Zeng Q."/>
            <person name="Gargeya S."/>
            <person name="Fitzgerald M."/>
            <person name="Haas B."/>
            <person name="Abouelleil A."/>
            <person name="Alvarado L."/>
            <person name="Arachchi H.M."/>
            <person name="Berlin A.M."/>
            <person name="Chapman S.B."/>
            <person name="Dewar J."/>
            <person name="Goldberg J."/>
            <person name="Griggs A."/>
            <person name="Gujja S."/>
            <person name="Hansen M."/>
            <person name="Howarth C."/>
            <person name="Imamovic A."/>
            <person name="Larimer J."/>
            <person name="McCowan C."/>
            <person name="Murphy C."/>
            <person name="Neiman D."/>
            <person name="Pearson M."/>
            <person name="Priest M."/>
            <person name="Roberts A."/>
            <person name="Saif S."/>
            <person name="Shea T."/>
            <person name="Sisk P."/>
            <person name="Sykes S."/>
            <person name="Wortman J."/>
            <person name="Nusbaum C."/>
            <person name="Birren B."/>
        </authorList>
    </citation>
    <scope>NUCLEOTIDE SEQUENCE [LARGE SCALE GENOMIC DNA]</scope>
    <source>
        <strain evidence="3">Tanzania (2000708)</strain>
    </source>
</reference>
<gene>
    <name evidence="2" type="ORF">PFTANZ_04174</name>
</gene>
<keyword evidence="1" id="KW-0812">Transmembrane</keyword>
<accession>A0A024W4M1</accession>
<sequence>MCYYCNHNVIFLFLNYLNLLFYFINYNLFITIIVYSVKVDFSTYTFICTHLSYILKEYFHKIICTFGHTNKNKCIKILQKSILKML</sequence>
<dbReference type="AlphaFoldDB" id="A0A024W4M1"/>
<name>A0A024W4M1_PLAFA</name>
<evidence type="ECO:0000313" key="3">
    <source>
        <dbReference type="Proteomes" id="UP000030708"/>
    </source>
</evidence>
<protein>
    <submittedName>
        <fullName evidence="2">Uncharacterized protein</fullName>
    </submittedName>
</protein>
<keyword evidence="1" id="KW-0472">Membrane</keyword>
<evidence type="ECO:0000256" key="1">
    <source>
        <dbReference type="SAM" id="Phobius"/>
    </source>
</evidence>
<proteinExistence type="predicted"/>
<evidence type="ECO:0000313" key="2">
    <source>
        <dbReference type="EMBL" id="ETW35126.1"/>
    </source>
</evidence>
<organism evidence="2 3">
    <name type="scientific">Plasmodium falciparum Tanzania</name>
    <name type="common">2000708</name>
    <dbReference type="NCBI Taxonomy" id="1036725"/>
    <lineage>
        <taxon>Eukaryota</taxon>
        <taxon>Sar</taxon>
        <taxon>Alveolata</taxon>
        <taxon>Apicomplexa</taxon>
        <taxon>Aconoidasida</taxon>
        <taxon>Haemosporida</taxon>
        <taxon>Plasmodiidae</taxon>
        <taxon>Plasmodium</taxon>
        <taxon>Plasmodium (Laverania)</taxon>
    </lineage>
</organism>
<reference evidence="2 3" key="1">
    <citation type="submission" date="2013-02" db="EMBL/GenBank/DDBJ databases">
        <title>The Genome Annotation of Plasmodium falciparum Tanzania (2000708).</title>
        <authorList>
            <consortium name="The Broad Institute Genome Sequencing Platform"/>
            <consortium name="The Broad Institute Genome Sequencing Center for Infectious Disease"/>
            <person name="Neafsey D."/>
            <person name="Hoffman S."/>
            <person name="Volkman S."/>
            <person name="Rosenthal P."/>
            <person name="Walker B."/>
            <person name="Young S.K."/>
            <person name="Zeng Q."/>
            <person name="Gargeya S."/>
            <person name="Fitzgerald M."/>
            <person name="Haas B."/>
            <person name="Abouelleil A."/>
            <person name="Allen A.W."/>
            <person name="Alvarado L."/>
            <person name="Arachchi H.M."/>
            <person name="Berlin A.M."/>
            <person name="Chapman S.B."/>
            <person name="Gainer-Dewar J."/>
            <person name="Goldberg J."/>
            <person name="Griggs A."/>
            <person name="Gujja S."/>
            <person name="Hansen M."/>
            <person name="Howarth C."/>
            <person name="Imamovic A."/>
            <person name="Ireland A."/>
            <person name="Larimer J."/>
            <person name="McCowan C."/>
            <person name="Murphy C."/>
            <person name="Pearson M."/>
            <person name="Poon T.W."/>
            <person name="Priest M."/>
            <person name="Roberts A."/>
            <person name="Saif S."/>
            <person name="Shea T."/>
            <person name="Sisk P."/>
            <person name="Sykes S."/>
            <person name="Wortman J."/>
            <person name="Nusbaum C."/>
            <person name="Birren B."/>
        </authorList>
    </citation>
    <scope>NUCLEOTIDE SEQUENCE [LARGE SCALE GENOMIC DNA]</scope>
    <source>
        <strain evidence="3">Tanzania (2000708)</strain>
    </source>
</reference>
<dbReference type="Proteomes" id="UP000030708">
    <property type="component" value="Unassembled WGS sequence"/>
</dbReference>
<feature type="transmembrane region" description="Helical" evidence="1">
    <location>
        <begin position="19"/>
        <end position="37"/>
    </location>
</feature>